<keyword evidence="2 4" id="KW-0238">DNA-binding</keyword>
<dbReference type="InterPro" id="IPR010982">
    <property type="entry name" value="Lambda_DNA-bd_dom_sf"/>
</dbReference>
<evidence type="ECO:0000256" key="2">
    <source>
        <dbReference type="ARBA" id="ARBA00023125"/>
    </source>
</evidence>
<feature type="compositionally biased region" description="Basic and acidic residues" evidence="5">
    <location>
        <begin position="12"/>
        <end position="21"/>
    </location>
</feature>
<feature type="domain" description="HTH tetR-type" evidence="7">
    <location>
        <begin position="158"/>
        <end position="218"/>
    </location>
</feature>
<dbReference type="InterPro" id="IPR009057">
    <property type="entry name" value="Homeodomain-like_sf"/>
</dbReference>
<evidence type="ECO:0000259" key="6">
    <source>
        <dbReference type="PROSITE" id="PS50943"/>
    </source>
</evidence>
<feature type="compositionally biased region" description="Basic and acidic residues" evidence="5">
    <location>
        <begin position="125"/>
        <end position="141"/>
    </location>
</feature>
<keyword evidence="9" id="KW-1185">Reference proteome</keyword>
<feature type="DNA-binding region" description="H-T-H motif" evidence="4">
    <location>
        <begin position="181"/>
        <end position="200"/>
    </location>
</feature>
<organism evidence="8 9">
    <name type="scientific">Nocardia lasii</name>
    <dbReference type="NCBI Taxonomy" id="1616107"/>
    <lineage>
        <taxon>Bacteria</taxon>
        <taxon>Bacillati</taxon>
        <taxon>Actinomycetota</taxon>
        <taxon>Actinomycetes</taxon>
        <taxon>Mycobacteriales</taxon>
        <taxon>Nocardiaceae</taxon>
        <taxon>Nocardia</taxon>
    </lineage>
</organism>
<keyword evidence="1" id="KW-0805">Transcription regulation</keyword>
<dbReference type="InterPro" id="IPR041490">
    <property type="entry name" value="KstR2_TetR_C"/>
</dbReference>
<dbReference type="PRINTS" id="PR00455">
    <property type="entry name" value="HTHTETR"/>
</dbReference>
<dbReference type="SMART" id="SM00530">
    <property type="entry name" value="HTH_XRE"/>
    <property type="match status" value="1"/>
</dbReference>
<proteinExistence type="predicted"/>
<feature type="domain" description="HTH cro/C1-type" evidence="6">
    <location>
        <begin position="57"/>
        <end position="111"/>
    </location>
</feature>
<dbReference type="PANTHER" id="PTHR30055:SF234">
    <property type="entry name" value="HTH-TYPE TRANSCRIPTIONAL REGULATOR BETI"/>
    <property type="match status" value="1"/>
</dbReference>
<feature type="region of interest" description="Disordered" evidence="5">
    <location>
        <begin position="113"/>
        <end position="153"/>
    </location>
</feature>
<accession>A0ABW1JNC4</accession>
<evidence type="ECO:0000256" key="3">
    <source>
        <dbReference type="ARBA" id="ARBA00023163"/>
    </source>
</evidence>
<evidence type="ECO:0000259" key="7">
    <source>
        <dbReference type="PROSITE" id="PS50977"/>
    </source>
</evidence>
<feature type="region of interest" description="Disordered" evidence="5">
    <location>
        <begin position="1"/>
        <end position="55"/>
    </location>
</feature>
<sequence length="351" mass="38473">MDPRQIEPSAAKARDSTETDHLGTASPPREPGARADAQPARPPAPATFDRRAVGTRVRQARNAAGLSLRTTAQRIGVSPATLSAIENGKTAPSVARLICLAEVLDVWASHLLDDEYQPTPPPRRRTPDATPHRSRGADESHSPAPLSDPTEHWREFPPLDIDPVLSAAIDSFVDTGYHGATMRSIAQRAGMSVPGVYHHYRDKQDLLVRALDLTMDELHRRVRAARQHAPNARRRLIRTVEALALFHTHRRELAFIGASEMRSLEPADRTRITMSRNEIQYLLDADIDAALAEANRPGAHARDAGRAIATMCTALPQWFRLDGPSTPEQIATTYADFALGLLGLVPEPTEA</sequence>
<dbReference type="EMBL" id="JBHSQN010000002">
    <property type="protein sequence ID" value="MFC6010922.1"/>
    <property type="molecule type" value="Genomic_DNA"/>
</dbReference>
<evidence type="ECO:0000256" key="1">
    <source>
        <dbReference type="ARBA" id="ARBA00023015"/>
    </source>
</evidence>
<dbReference type="InterPro" id="IPR001647">
    <property type="entry name" value="HTH_TetR"/>
</dbReference>
<dbReference type="SUPFAM" id="SSF48498">
    <property type="entry name" value="Tetracyclin repressor-like, C-terminal domain"/>
    <property type="match status" value="1"/>
</dbReference>
<dbReference type="Pfam" id="PF17932">
    <property type="entry name" value="TetR_C_24"/>
    <property type="match status" value="1"/>
</dbReference>
<evidence type="ECO:0000313" key="9">
    <source>
        <dbReference type="Proteomes" id="UP001596223"/>
    </source>
</evidence>
<evidence type="ECO:0000313" key="8">
    <source>
        <dbReference type="EMBL" id="MFC6010922.1"/>
    </source>
</evidence>
<dbReference type="Gene3D" id="1.10.260.40">
    <property type="entry name" value="lambda repressor-like DNA-binding domains"/>
    <property type="match status" value="1"/>
</dbReference>
<dbReference type="InterPro" id="IPR050109">
    <property type="entry name" value="HTH-type_TetR-like_transc_reg"/>
</dbReference>
<evidence type="ECO:0000256" key="4">
    <source>
        <dbReference type="PROSITE-ProRule" id="PRU00335"/>
    </source>
</evidence>
<dbReference type="RefSeq" id="WP_378601505.1">
    <property type="nucleotide sequence ID" value="NZ_JBHSQN010000002.1"/>
</dbReference>
<dbReference type="PANTHER" id="PTHR30055">
    <property type="entry name" value="HTH-TYPE TRANSCRIPTIONAL REGULATOR RUTR"/>
    <property type="match status" value="1"/>
</dbReference>
<dbReference type="Pfam" id="PF01381">
    <property type="entry name" value="HTH_3"/>
    <property type="match status" value="1"/>
</dbReference>
<keyword evidence="3" id="KW-0804">Transcription</keyword>
<dbReference type="Proteomes" id="UP001596223">
    <property type="component" value="Unassembled WGS sequence"/>
</dbReference>
<dbReference type="InterPro" id="IPR001387">
    <property type="entry name" value="Cro/C1-type_HTH"/>
</dbReference>
<dbReference type="Gene3D" id="1.10.357.10">
    <property type="entry name" value="Tetracycline Repressor, domain 2"/>
    <property type="match status" value="1"/>
</dbReference>
<gene>
    <name evidence="8" type="ORF">ACFP3H_07655</name>
</gene>
<comment type="caution">
    <text evidence="8">The sequence shown here is derived from an EMBL/GenBank/DDBJ whole genome shotgun (WGS) entry which is preliminary data.</text>
</comment>
<dbReference type="CDD" id="cd00093">
    <property type="entry name" value="HTH_XRE"/>
    <property type="match status" value="1"/>
</dbReference>
<dbReference type="PROSITE" id="PS50977">
    <property type="entry name" value="HTH_TETR_2"/>
    <property type="match status" value="1"/>
</dbReference>
<name>A0ABW1JNC4_9NOCA</name>
<evidence type="ECO:0000256" key="5">
    <source>
        <dbReference type="SAM" id="MobiDB-lite"/>
    </source>
</evidence>
<dbReference type="SUPFAM" id="SSF47413">
    <property type="entry name" value="lambda repressor-like DNA-binding domains"/>
    <property type="match status" value="1"/>
</dbReference>
<dbReference type="InterPro" id="IPR036271">
    <property type="entry name" value="Tet_transcr_reg_TetR-rel_C_sf"/>
</dbReference>
<protein>
    <submittedName>
        <fullName evidence="8">TetR family transcriptional regulator</fullName>
    </submittedName>
</protein>
<dbReference type="PROSITE" id="PS50943">
    <property type="entry name" value="HTH_CROC1"/>
    <property type="match status" value="1"/>
</dbReference>
<dbReference type="SUPFAM" id="SSF46689">
    <property type="entry name" value="Homeodomain-like"/>
    <property type="match status" value="1"/>
</dbReference>
<dbReference type="Pfam" id="PF00440">
    <property type="entry name" value="TetR_N"/>
    <property type="match status" value="1"/>
</dbReference>
<reference evidence="9" key="1">
    <citation type="journal article" date="2019" name="Int. J. Syst. Evol. Microbiol.">
        <title>The Global Catalogue of Microorganisms (GCM) 10K type strain sequencing project: providing services to taxonomists for standard genome sequencing and annotation.</title>
        <authorList>
            <consortium name="The Broad Institute Genomics Platform"/>
            <consortium name="The Broad Institute Genome Sequencing Center for Infectious Disease"/>
            <person name="Wu L."/>
            <person name="Ma J."/>
        </authorList>
    </citation>
    <scope>NUCLEOTIDE SEQUENCE [LARGE SCALE GENOMIC DNA]</scope>
    <source>
        <strain evidence="9">CCUG 36956</strain>
    </source>
</reference>